<feature type="compositionally biased region" description="Basic and acidic residues" evidence="2">
    <location>
        <begin position="665"/>
        <end position="691"/>
    </location>
</feature>
<dbReference type="InterPro" id="IPR056884">
    <property type="entry name" value="NPHP3-like_N"/>
</dbReference>
<proteinExistence type="predicted"/>
<dbReference type="PANTHER" id="PTHR10039:SF10">
    <property type="entry name" value="NACHT DOMAIN-CONTAINING PROTEIN"/>
    <property type="match status" value="1"/>
</dbReference>
<dbReference type="Gene3D" id="3.40.50.300">
    <property type="entry name" value="P-loop containing nucleotide triphosphate hydrolases"/>
    <property type="match status" value="1"/>
</dbReference>
<keyword evidence="5" id="KW-1185">Reference proteome</keyword>
<keyword evidence="1" id="KW-0677">Repeat</keyword>
<dbReference type="EMBL" id="JAHMHQ010000027">
    <property type="protein sequence ID" value="KAK1623740.1"/>
    <property type="molecule type" value="Genomic_DNA"/>
</dbReference>
<feature type="region of interest" description="Disordered" evidence="2">
    <location>
        <begin position="663"/>
        <end position="691"/>
    </location>
</feature>
<comment type="caution">
    <text evidence="4">The sequence shown here is derived from an EMBL/GenBank/DDBJ whole genome shotgun (WGS) entry which is preliminary data.</text>
</comment>
<dbReference type="Proteomes" id="UP001243989">
    <property type="component" value="Unassembled WGS sequence"/>
</dbReference>
<dbReference type="GeneID" id="85479596"/>
<evidence type="ECO:0000313" key="4">
    <source>
        <dbReference type="EMBL" id="KAK1623740.1"/>
    </source>
</evidence>
<sequence>MALALRQASLLKPEIRLAQAVSEFETLLSSPQKASFRTERSKACTKPPTAGDVMRLTAEIDHEARQRRLSSRCFGPRLTNLLQAVQQFATLGDVVVGGSQNLVACGVWAAVRVTLHTGTATSGNGFDLSEIQRVSFVRKSTLSQMTSSLNDSDIKDFQSDLVLWSTSIKEEVDLLLNQHHETEARSNAKARALAARWSSSTAHRFDVEKKSKWLDSCSTYDFETTWNQMKKLGSTSLLATSSEYQQWKNLGSSTSILFSGRIGAGKSVTMANAVSDLSHDERAIVLYFFCRYDIPESLNHRTILGSLARQYLTCFPVGSDVFAEDLFSPQMGVEDFAHVLTLKSGRETKKYIIVDGLDDCIVEERRIVLKQLRDACIQPSSKWHLGVSAQLSADRFIRNQLEPTWEISLPNENQDIKYFIDFEIKARLENGVLAVGDPGLVSDIKTALIDGSNGMFLWAALQLDAICSENQTTTYEKQSNHFLEISKQLLGFCGSLIVIDEEEGTVRFVHHSAKSFCQGSLGHISNWQFTEEEAHNELGGTILTYSNYSIFETKLSRNVIPEIDAGKISTGIIPSVVEVHPEDLTAACNTDCTPERCDAATVRPHEPPATQHGPLGSFRPFNVPARAQEIRGLPASPLELFLQYVPQSLVEQWAQWTNTAPLSREGPRARRATDKRNTSIPWEQHRKGSRKEGFKGDIWECHRSATTADNSKGLLRL</sequence>
<reference evidence="4" key="1">
    <citation type="submission" date="2021-06" db="EMBL/GenBank/DDBJ databases">
        <title>Comparative genomics, transcriptomics and evolutionary studies reveal genomic signatures of adaptation to plant cell wall in hemibiotrophic fungi.</title>
        <authorList>
            <consortium name="DOE Joint Genome Institute"/>
            <person name="Baroncelli R."/>
            <person name="Diaz J.F."/>
            <person name="Benocci T."/>
            <person name="Peng M."/>
            <person name="Battaglia E."/>
            <person name="Haridas S."/>
            <person name="Andreopoulos W."/>
            <person name="Labutti K."/>
            <person name="Pangilinan J."/>
            <person name="Floch G.L."/>
            <person name="Makela M.R."/>
            <person name="Henrissat B."/>
            <person name="Grigoriev I.V."/>
            <person name="Crouch J.A."/>
            <person name="De Vries R.P."/>
            <person name="Sukno S.A."/>
            <person name="Thon M.R."/>
        </authorList>
    </citation>
    <scope>NUCLEOTIDE SEQUENCE</scope>
    <source>
        <strain evidence="4">CBS 102054</strain>
    </source>
</reference>
<dbReference type="Pfam" id="PF24883">
    <property type="entry name" value="NPHP3_N"/>
    <property type="match status" value="1"/>
</dbReference>
<evidence type="ECO:0000256" key="1">
    <source>
        <dbReference type="ARBA" id="ARBA00022737"/>
    </source>
</evidence>
<gene>
    <name evidence="4" type="ORF">BDP81DRAFT_475433</name>
</gene>
<evidence type="ECO:0000259" key="3">
    <source>
        <dbReference type="Pfam" id="PF24883"/>
    </source>
</evidence>
<evidence type="ECO:0000256" key="2">
    <source>
        <dbReference type="SAM" id="MobiDB-lite"/>
    </source>
</evidence>
<dbReference type="AlphaFoldDB" id="A0AAI9ZHN4"/>
<feature type="domain" description="Nephrocystin 3-like N-terminal" evidence="3">
    <location>
        <begin position="236"/>
        <end position="387"/>
    </location>
</feature>
<accession>A0AAI9ZHN4</accession>
<organism evidence="4 5">
    <name type="scientific">Colletotrichum phormii</name>
    <dbReference type="NCBI Taxonomy" id="359342"/>
    <lineage>
        <taxon>Eukaryota</taxon>
        <taxon>Fungi</taxon>
        <taxon>Dikarya</taxon>
        <taxon>Ascomycota</taxon>
        <taxon>Pezizomycotina</taxon>
        <taxon>Sordariomycetes</taxon>
        <taxon>Hypocreomycetidae</taxon>
        <taxon>Glomerellales</taxon>
        <taxon>Glomerellaceae</taxon>
        <taxon>Colletotrichum</taxon>
        <taxon>Colletotrichum acutatum species complex</taxon>
    </lineage>
</organism>
<evidence type="ECO:0000313" key="5">
    <source>
        <dbReference type="Proteomes" id="UP001243989"/>
    </source>
</evidence>
<dbReference type="PANTHER" id="PTHR10039">
    <property type="entry name" value="AMELOGENIN"/>
    <property type="match status" value="1"/>
</dbReference>
<dbReference type="InterPro" id="IPR027417">
    <property type="entry name" value="P-loop_NTPase"/>
</dbReference>
<dbReference type="RefSeq" id="XP_060439735.1">
    <property type="nucleotide sequence ID" value="XM_060594734.1"/>
</dbReference>
<name>A0AAI9ZHN4_9PEZI</name>
<protein>
    <recommendedName>
        <fullName evidence="3">Nephrocystin 3-like N-terminal domain-containing protein</fullName>
    </recommendedName>
</protein>